<dbReference type="PANTHER" id="PTHR14237">
    <property type="entry name" value="MOLYBDOPTERIN COFACTOR SULFURASE MOSC"/>
    <property type="match status" value="1"/>
</dbReference>
<evidence type="ECO:0000313" key="3">
    <source>
        <dbReference type="Proteomes" id="UP001596163"/>
    </source>
</evidence>
<dbReference type="RefSeq" id="WP_377916810.1">
    <property type="nucleotide sequence ID" value="NZ_JBHSKS010000014.1"/>
</dbReference>
<gene>
    <name evidence="2" type="ORF">ACFPIK_15315</name>
</gene>
<dbReference type="SUPFAM" id="SSF141673">
    <property type="entry name" value="MOSC N-terminal domain-like"/>
    <property type="match status" value="1"/>
</dbReference>
<sequence length="269" mass="30358">MKNHLMLQDIFIYPIKSLGGIRLEKAKVEEKGFQYDRRWMLVDRSGRFVSQREISVLALLQVELQEDGLLVYVKNVPHRQLFIPFELSEGPEIPVVIWDDQVIGKVVSESVGVWFSDFLGFKVELVKMPESTHRKVDPRYAINAESVSFADGMPYLIIGQSSLDELNSRLATPVPMNRFRPNLVFSGGEPFLEDRLSKIRIGSVEFQIIKPCARCVLTTVDQETGEKGKEPLKTLSTYRTVNNKVMFGQNVVALGGGMVSIGDELIPLN</sequence>
<dbReference type="Proteomes" id="UP001596163">
    <property type="component" value="Unassembled WGS sequence"/>
</dbReference>
<comment type="caution">
    <text evidence="2">The sequence shown here is derived from an EMBL/GenBank/DDBJ whole genome shotgun (WGS) entry which is preliminary data.</text>
</comment>
<dbReference type="InterPro" id="IPR011037">
    <property type="entry name" value="Pyrv_Knase-like_insert_dom_sf"/>
</dbReference>
<evidence type="ECO:0000313" key="2">
    <source>
        <dbReference type="EMBL" id="MFC5193141.1"/>
    </source>
</evidence>
<name>A0ABW0C016_9BACT</name>
<protein>
    <submittedName>
        <fullName evidence="2">MOSC domain-containing protein</fullName>
    </submittedName>
</protein>
<evidence type="ECO:0000259" key="1">
    <source>
        <dbReference type="PROSITE" id="PS51340"/>
    </source>
</evidence>
<dbReference type="PROSITE" id="PS51340">
    <property type="entry name" value="MOSC"/>
    <property type="match status" value="1"/>
</dbReference>
<dbReference type="Pfam" id="PF03473">
    <property type="entry name" value="MOSC"/>
    <property type="match status" value="1"/>
</dbReference>
<accession>A0ABW0C016</accession>
<proteinExistence type="predicted"/>
<dbReference type="InterPro" id="IPR005302">
    <property type="entry name" value="MoCF_Sase_C"/>
</dbReference>
<reference evidence="3" key="1">
    <citation type="journal article" date="2019" name="Int. J. Syst. Evol. Microbiol.">
        <title>The Global Catalogue of Microorganisms (GCM) 10K type strain sequencing project: providing services to taxonomists for standard genome sequencing and annotation.</title>
        <authorList>
            <consortium name="The Broad Institute Genomics Platform"/>
            <consortium name="The Broad Institute Genome Sequencing Center for Infectious Disease"/>
            <person name="Wu L."/>
            <person name="Ma J."/>
        </authorList>
    </citation>
    <scope>NUCLEOTIDE SEQUENCE [LARGE SCALE GENOMIC DNA]</scope>
    <source>
        <strain evidence="3">CGMCC 1.7030</strain>
    </source>
</reference>
<organism evidence="2 3">
    <name type="scientific">Algoriphagus aquatilis</name>
    <dbReference type="NCBI Taxonomy" id="490186"/>
    <lineage>
        <taxon>Bacteria</taxon>
        <taxon>Pseudomonadati</taxon>
        <taxon>Bacteroidota</taxon>
        <taxon>Cytophagia</taxon>
        <taxon>Cytophagales</taxon>
        <taxon>Cyclobacteriaceae</taxon>
        <taxon>Algoriphagus</taxon>
    </lineage>
</organism>
<dbReference type="PANTHER" id="PTHR14237:SF19">
    <property type="entry name" value="MITOCHONDRIAL AMIDOXIME REDUCING COMPONENT 1"/>
    <property type="match status" value="1"/>
</dbReference>
<dbReference type="Pfam" id="PF03476">
    <property type="entry name" value="MOSC_N"/>
    <property type="match status" value="1"/>
</dbReference>
<dbReference type="SUPFAM" id="SSF50800">
    <property type="entry name" value="PK beta-barrel domain-like"/>
    <property type="match status" value="1"/>
</dbReference>
<dbReference type="EMBL" id="JBHSKS010000014">
    <property type="protein sequence ID" value="MFC5193141.1"/>
    <property type="molecule type" value="Genomic_DNA"/>
</dbReference>
<feature type="domain" description="MOSC" evidence="1">
    <location>
        <begin position="128"/>
        <end position="268"/>
    </location>
</feature>
<dbReference type="InterPro" id="IPR005303">
    <property type="entry name" value="MOCOS_middle"/>
</dbReference>
<keyword evidence="3" id="KW-1185">Reference proteome</keyword>